<gene>
    <name evidence="1" type="ORF">F5891DRAFT_1197796</name>
</gene>
<sequence>MPFVGTGRWSLPLFILNNKKLEEEMIELGKILQQEIKSSSETRTDIDNPQAAFCRFKSKAIQLCRSTAKRLIPMKKQKLLSQLRATNNDPNLPDEDKHIVSIALQDQLNQLEIIKHDKTRDNLMARMRLENESPASKLWAKSGKDQKSRDTIIELKTSDSPPEAPIYIQRSDKMSELSRDYYDSLQREGISPTNEREEALESTLNAIMIKLSPLNKQELAKSLTKANVEEVLKLLPNGKAPGINSIPYEF</sequence>
<evidence type="ECO:0000313" key="1">
    <source>
        <dbReference type="EMBL" id="KAG1890711.1"/>
    </source>
</evidence>
<organism evidence="1 2">
    <name type="scientific">Suillus fuscotomentosus</name>
    <dbReference type="NCBI Taxonomy" id="1912939"/>
    <lineage>
        <taxon>Eukaryota</taxon>
        <taxon>Fungi</taxon>
        <taxon>Dikarya</taxon>
        <taxon>Basidiomycota</taxon>
        <taxon>Agaricomycotina</taxon>
        <taxon>Agaricomycetes</taxon>
        <taxon>Agaricomycetidae</taxon>
        <taxon>Boletales</taxon>
        <taxon>Suillineae</taxon>
        <taxon>Suillaceae</taxon>
        <taxon>Suillus</taxon>
    </lineage>
</organism>
<accession>A0AAD4DR56</accession>
<comment type="caution">
    <text evidence="1">The sequence shown here is derived from an EMBL/GenBank/DDBJ whole genome shotgun (WGS) entry which is preliminary data.</text>
</comment>
<dbReference type="EMBL" id="JABBWK010000132">
    <property type="protein sequence ID" value="KAG1890711.1"/>
    <property type="molecule type" value="Genomic_DNA"/>
</dbReference>
<dbReference type="RefSeq" id="XP_041217977.1">
    <property type="nucleotide sequence ID" value="XM_041368529.1"/>
</dbReference>
<evidence type="ECO:0000313" key="2">
    <source>
        <dbReference type="Proteomes" id="UP001195769"/>
    </source>
</evidence>
<protein>
    <submittedName>
        <fullName evidence="1">Uncharacterized protein</fullName>
    </submittedName>
</protein>
<proteinExistence type="predicted"/>
<name>A0AAD4DR56_9AGAM</name>
<reference evidence="1" key="1">
    <citation type="journal article" date="2020" name="New Phytol.">
        <title>Comparative genomics reveals dynamic genome evolution in host specialist ectomycorrhizal fungi.</title>
        <authorList>
            <person name="Lofgren L.A."/>
            <person name="Nguyen N.H."/>
            <person name="Vilgalys R."/>
            <person name="Ruytinx J."/>
            <person name="Liao H.L."/>
            <person name="Branco S."/>
            <person name="Kuo A."/>
            <person name="LaButti K."/>
            <person name="Lipzen A."/>
            <person name="Andreopoulos W."/>
            <person name="Pangilinan J."/>
            <person name="Riley R."/>
            <person name="Hundley H."/>
            <person name="Na H."/>
            <person name="Barry K."/>
            <person name="Grigoriev I.V."/>
            <person name="Stajich J.E."/>
            <person name="Kennedy P.G."/>
        </authorList>
    </citation>
    <scope>NUCLEOTIDE SEQUENCE</scope>
    <source>
        <strain evidence="1">FC203</strain>
    </source>
</reference>
<keyword evidence="2" id="KW-1185">Reference proteome</keyword>
<dbReference type="AlphaFoldDB" id="A0AAD4DR56"/>
<dbReference type="GeneID" id="64662827"/>
<dbReference type="Proteomes" id="UP001195769">
    <property type="component" value="Unassembled WGS sequence"/>
</dbReference>